<protein>
    <recommendedName>
        <fullName evidence="3">O-fucosyltransferase family protein</fullName>
    </recommendedName>
</protein>
<name>A0A9N8H2E5_9STRA</name>
<comment type="caution">
    <text evidence="1">The sequence shown here is derived from an EMBL/GenBank/DDBJ whole genome shotgun (WGS) entry which is preliminary data.</text>
</comment>
<proteinExistence type="predicted"/>
<dbReference type="Proteomes" id="UP001153069">
    <property type="component" value="Unassembled WGS sequence"/>
</dbReference>
<keyword evidence="2" id="KW-1185">Reference proteome</keyword>
<organism evidence="1 2">
    <name type="scientific">Seminavis robusta</name>
    <dbReference type="NCBI Taxonomy" id="568900"/>
    <lineage>
        <taxon>Eukaryota</taxon>
        <taxon>Sar</taxon>
        <taxon>Stramenopiles</taxon>
        <taxon>Ochrophyta</taxon>
        <taxon>Bacillariophyta</taxon>
        <taxon>Bacillariophyceae</taxon>
        <taxon>Bacillariophycidae</taxon>
        <taxon>Naviculales</taxon>
        <taxon>Naviculaceae</taxon>
        <taxon>Seminavis</taxon>
    </lineage>
</organism>
<evidence type="ECO:0000313" key="1">
    <source>
        <dbReference type="EMBL" id="CAB9497307.1"/>
    </source>
</evidence>
<sequence length="424" mass="48784">MSRRLGKRKGRNAIQLLLKKTGALLPLALLSSTFFFHCRLFHRAFATGFFGGDKFPSPESLQGSIKDVPVQLHLMPDRSIENNVTTVYHIGFDRSFGQTNNQLFSLLRVLDRMFDERGEFTWDGSSYNSTAVVAVSRWAKKVLDLFLSTRPHQKLFPDLSWQQAIETHQLPIVTFNRLKLIPSEKEFIDLRSTEAYYYRNNTVSPPVLAQRRKTILRKLVQLIPPFRYERVNLLRKYLREHGYGERFAAIHFRTLDGQCEWRVGPLLPPHECFMKPDYVKDLLRSQYGPNLARLPIVVVSDMQDDQGLLDLRADQEIGKNVIIPAMTGPWSSALQVQGRDHFDVVDDMILAINSEFFFGPRVSSMTLNIGMMRVAMGAHPRTNLIFVHHKLRSPLRPFGDWEVCGQCVFYCNKNLTNICGDRVP</sequence>
<evidence type="ECO:0000313" key="2">
    <source>
        <dbReference type="Proteomes" id="UP001153069"/>
    </source>
</evidence>
<dbReference type="AlphaFoldDB" id="A0A9N8H2E5"/>
<reference evidence="1" key="1">
    <citation type="submission" date="2020-06" db="EMBL/GenBank/DDBJ databases">
        <authorList>
            <consortium name="Plant Systems Biology data submission"/>
        </authorList>
    </citation>
    <scope>NUCLEOTIDE SEQUENCE</scope>
    <source>
        <strain evidence="1">D6</strain>
    </source>
</reference>
<evidence type="ECO:0008006" key="3">
    <source>
        <dbReference type="Google" id="ProtNLM"/>
    </source>
</evidence>
<dbReference type="OrthoDB" id="52611at2759"/>
<gene>
    <name evidence="1" type="ORF">SEMRO_17_G012580.1</name>
</gene>
<accession>A0A9N8H2E5</accession>
<dbReference type="EMBL" id="CAICTM010000017">
    <property type="protein sequence ID" value="CAB9497307.1"/>
    <property type="molecule type" value="Genomic_DNA"/>
</dbReference>